<evidence type="ECO:0000313" key="3">
    <source>
        <dbReference type="Proteomes" id="UP001177003"/>
    </source>
</evidence>
<reference evidence="1" key="1">
    <citation type="submission" date="2023-04" db="EMBL/GenBank/DDBJ databases">
        <authorList>
            <person name="Vijverberg K."/>
            <person name="Xiong W."/>
            <person name="Schranz E."/>
        </authorList>
    </citation>
    <scope>NUCLEOTIDE SEQUENCE</scope>
</reference>
<accession>A0AA36E4A5</accession>
<dbReference type="Proteomes" id="UP001177003">
    <property type="component" value="Chromosome 4"/>
</dbReference>
<dbReference type="AlphaFoldDB" id="A0AA36E4A5"/>
<proteinExistence type="predicted"/>
<protein>
    <submittedName>
        <fullName evidence="1">Uncharacterized protein</fullName>
    </submittedName>
</protein>
<keyword evidence="3" id="KW-1185">Reference proteome</keyword>
<name>A0AA36E4A5_LACSI</name>
<sequence length="110" mass="12643">MIFSFQISVKSSKQNSSIGNLFLVDGVQALFNNIEWGQFLHNRAATYVEPTLEFLTTFNPEEEAQTVTFQILGKKRSLPHRVVNALMGAPVDNLYYQQDPWPGNFNEHYF</sequence>
<evidence type="ECO:0000313" key="1">
    <source>
        <dbReference type="EMBL" id="CAI9281532.1"/>
    </source>
</evidence>
<gene>
    <name evidence="1" type="ORF">LSALG_LOCUS21224</name>
    <name evidence="2" type="ORF">LSALG_LOCUS21225</name>
</gene>
<dbReference type="EMBL" id="OX465080">
    <property type="protein sequence ID" value="CAI9281532.1"/>
    <property type="molecule type" value="Genomic_DNA"/>
</dbReference>
<organism evidence="1 3">
    <name type="scientific">Lactuca saligna</name>
    <name type="common">Willowleaf lettuce</name>
    <dbReference type="NCBI Taxonomy" id="75948"/>
    <lineage>
        <taxon>Eukaryota</taxon>
        <taxon>Viridiplantae</taxon>
        <taxon>Streptophyta</taxon>
        <taxon>Embryophyta</taxon>
        <taxon>Tracheophyta</taxon>
        <taxon>Spermatophyta</taxon>
        <taxon>Magnoliopsida</taxon>
        <taxon>eudicotyledons</taxon>
        <taxon>Gunneridae</taxon>
        <taxon>Pentapetalae</taxon>
        <taxon>asterids</taxon>
        <taxon>campanulids</taxon>
        <taxon>Asterales</taxon>
        <taxon>Asteraceae</taxon>
        <taxon>Cichorioideae</taxon>
        <taxon>Cichorieae</taxon>
        <taxon>Lactucinae</taxon>
        <taxon>Lactuca</taxon>
    </lineage>
</organism>
<dbReference type="EMBL" id="OX465080">
    <property type="protein sequence ID" value="CAI9281533.1"/>
    <property type="molecule type" value="Genomic_DNA"/>
</dbReference>
<evidence type="ECO:0000313" key="2">
    <source>
        <dbReference type="EMBL" id="CAI9281533.1"/>
    </source>
</evidence>